<name>A0ABU7CCZ2_9TELE</name>
<protein>
    <submittedName>
        <fullName evidence="1">Uncharacterized protein</fullName>
    </submittedName>
</protein>
<organism evidence="1 2">
    <name type="scientific">Ataeniobius toweri</name>
    <dbReference type="NCBI Taxonomy" id="208326"/>
    <lineage>
        <taxon>Eukaryota</taxon>
        <taxon>Metazoa</taxon>
        <taxon>Chordata</taxon>
        <taxon>Craniata</taxon>
        <taxon>Vertebrata</taxon>
        <taxon>Euteleostomi</taxon>
        <taxon>Actinopterygii</taxon>
        <taxon>Neopterygii</taxon>
        <taxon>Teleostei</taxon>
        <taxon>Neoteleostei</taxon>
        <taxon>Acanthomorphata</taxon>
        <taxon>Ovalentaria</taxon>
        <taxon>Atherinomorphae</taxon>
        <taxon>Cyprinodontiformes</taxon>
        <taxon>Goodeidae</taxon>
        <taxon>Ataeniobius</taxon>
    </lineage>
</organism>
<proteinExistence type="predicted"/>
<keyword evidence="2" id="KW-1185">Reference proteome</keyword>
<evidence type="ECO:0000313" key="2">
    <source>
        <dbReference type="Proteomes" id="UP001345963"/>
    </source>
</evidence>
<evidence type="ECO:0000313" key="1">
    <source>
        <dbReference type="EMBL" id="MED6259449.1"/>
    </source>
</evidence>
<comment type="caution">
    <text evidence="1">The sequence shown here is derived from an EMBL/GenBank/DDBJ whole genome shotgun (WGS) entry which is preliminary data.</text>
</comment>
<reference evidence="1 2" key="1">
    <citation type="submission" date="2021-07" db="EMBL/GenBank/DDBJ databases">
        <authorList>
            <person name="Palmer J.M."/>
        </authorList>
    </citation>
    <scope>NUCLEOTIDE SEQUENCE [LARGE SCALE GENOMIC DNA]</scope>
    <source>
        <strain evidence="1 2">AT_MEX2019</strain>
        <tissue evidence="1">Muscle</tissue>
    </source>
</reference>
<dbReference type="Proteomes" id="UP001345963">
    <property type="component" value="Unassembled WGS sequence"/>
</dbReference>
<dbReference type="EMBL" id="JAHUTI010083785">
    <property type="protein sequence ID" value="MED6259449.1"/>
    <property type="molecule type" value="Genomic_DNA"/>
</dbReference>
<gene>
    <name evidence="1" type="ORF">ATANTOWER_023102</name>
</gene>
<accession>A0ABU7CCZ2</accession>
<sequence>MGNLQEGGGWSPNQPIPSVCCHIQNCMIKSAPLHCWSTAVTLGSCSFGRGPYPMTIGQVVRRLNGKARALLFGPALSLPQQIKEAPTLLQMKLLSICVSSIHPTINPEQDIIWLNSAGKDKD</sequence>